<reference evidence="2 3" key="1">
    <citation type="submission" date="2016-10" db="EMBL/GenBank/DDBJ databases">
        <title>Rhodobacter sp. LPB0142, isolated from sea water.</title>
        <authorList>
            <person name="Kim E."/>
            <person name="Yi H."/>
        </authorList>
    </citation>
    <scope>NUCLEOTIDE SEQUENCE [LARGE SCALE GENOMIC DNA]</scope>
    <source>
        <strain evidence="2 3">LPB0142</strain>
    </source>
</reference>
<feature type="transmembrane region" description="Helical" evidence="1">
    <location>
        <begin position="70"/>
        <end position="95"/>
    </location>
</feature>
<dbReference type="EMBL" id="CP017781">
    <property type="protein sequence ID" value="AOZ69196.1"/>
    <property type="molecule type" value="Genomic_DNA"/>
</dbReference>
<protein>
    <submittedName>
        <fullName evidence="2">Uncharacterized protein</fullName>
    </submittedName>
</protein>
<organism evidence="2 3">
    <name type="scientific">Rhodobacter xanthinilyticus</name>
    <dbReference type="NCBI Taxonomy" id="1850250"/>
    <lineage>
        <taxon>Bacteria</taxon>
        <taxon>Pseudomonadati</taxon>
        <taxon>Pseudomonadota</taxon>
        <taxon>Alphaproteobacteria</taxon>
        <taxon>Rhodobacterales</taxon>
        <taxon>Rhodobacter group</taxon>
        <taxon>Rhodobacter</taxon>
    </lineage>
</organism>
<keyword evidence="3" id="KW-1185">Reference proteome</keyword>
<sequence>MRRLRTIALIGGRLVPAALVIGALALWPRIGAGGAAAGLGLAALLYGLSARGRAGLEARAGWAGSYRYGAVSAVILPDWMGFLWGGVLIALPFWAGRAGAGLHPSAVLTWPVGGAFLALSMIAARRAGVSLRLTPEGLESLTLLGGWRIDFDEIAEIRPWRRDLPGWVRALGAAAGALGNPTAAGAVMLARPSSGLEIGLKSGARRVIPGDAFEAATGAILRAAAARGVALAPGLAP</sequence>
<name>A0A1D9MBF4_9RHOB</name>
<accession>A0A1D9MBF4</accession>
<proteinExistence type="predicted"/>
<feature type="transmembrane region" description="Helical" evidence="1">
    <location>
        <begin position="107"/>
        <end position="124"/>
    </location>
</feature>
<dbReference type="RefSeq" id="WP_071166001.1">
    <property type="nucleotide sequence ID" value="NZ_CP017781.1"/>
</dbReference>
<evidence type="ECO:0000313" key="3">
    <source>
        <dbReference type="Proteomes" id="UP000176562"/>
    </source>
</evidence>
<evidence type="ECO:0000313" key="2">
    <source>
        <dbReference type="EMBL" id="AOZ69196.1"/>
    </source>
</evidence>
<keyword evidence="1" id="KW-1133">Transmembrane helix</keyword>
<feature type="transmembrane region" description="Helical" evidence="1">
    <location>
        <begin position="32"/>
        <end position="49"/>
    </location>
</feature>
<dbReference type="STRING" id="1850250.LPB142_07570"/>
<dbReference type="KEGG" id="rhp:LPB142_07570"/>
<keyword evidence="1" id="KW-0812">Transmembrane</keyword>
<dbReference type="Proteomes" id="UP000176562">
    <property type="component" value="Chromosome"/>
</dbReference>
<dbReference type="AlphaFoldDB" id="A0A1D9MBF4"/>
<gene>
    <name evidence="2" type="ORF">LPB142_07570</name>
</gene>
<keyword evidence="1" id="KW-0472">Membrane</keyword>
<feature type="transmembrane region" description="Helical" evidence="1">
    <location>
        <begin position="7"/>
        <end position="26"/>
    </location>
</feature>
<evidence type="ECO:0000256" key="1">
    <source>
        <dbReference type="SAM" id="Phobius"/>
    </source>
</evidence>